<dbReference type="AlphaFoldDB" id="A0A1D3K880"/>
<evidence type="ECO:0000313" key="3">
    <source>
        <dbReference type="Proteomes" id="UP000245431"/>
    </source>
</evidence>
<organism evidence="2 3">
    <name type="scientific">Pseudomonas veronii 1YdBTEX2</name>
    <dbReference type="NCBI Taxonomy" id="1295141"/>
    <lineage>
        <taxon>Bacteria</taxon>
        <taxon>Pseudomonadati</taxon>
        <taxon>Pseudomonadota</taxon>
        <taxon>Gammaproteobacteria</taxon>
        <taxon>Pseudomonadales</taxon>
        <taxon>Pseudomonadaceae</taxon>
        <taxon>Pseudomonas</taxon>
    </lineage>
</organism>
<proteinExistence type="predicted"/>
<name>A0A1D3K880_PSEVE</name>
<evidence type="ECO:0000256" key="1">
    <source>
        <dbReference type="SAM" id="MobiDB-lite"/>
    </source>
</evidence>
<protein>
    <submittedName>
        <fullName evidence="2">Uncharacterized protein</fullName>
    </submittedName>
</protein>
<reference evidence="3" key="1">
    <citation type="submission" date="2016-07" db="EMBL/GenBank/DDBJ databases">
        <authorList>
            <person name="Florea S."/>
            <person name="Webb J.S."/>
            <person name="Jaromczyk J."/>
            <person name="Schardl C.L."/>
        </authorList>
    </citation>
    <scope>NUCLEOTIDE SEQUENCE [LARGE SCALE GENOMIC DNA]</scope>
    <source>
        <strain evidence="3">1YdBTEX2</strain>
    </source>
</reference>
<accession>A0A1D3K880</accession>
<dbReference type="EMBL" id="LT599584">
    <property type="protein sequence ID" value="SBW84569.1"/>
    <property type="molecule type" value="Genomic_DNA"/>
</dbReference>
<sequence length="108" mass="12343">MNKAELSKMLEGKVAEKLQDGYEILNYAMDAASRDKLRRDLKIHGHNIPHEDGKHEEWQNYLWQVEHGLYRGEAPPKRVSVETLQPGEPANAGELNSTSAGLWKARRH</sequence>
<evidence type="ECO:0000313" key="2">
    <source>
        <dbReference type="EMBL" id="SBW84569.1"/>
    </source>
</evidence>
<feature type="region of interest" description="Disordered" evidence="1">
    <location>
        <begin position="77"/>
        <end position="108"/>
    </location>
</feature>
<dbReference type="Proteomes" id="UP000245431">
    <property type="component" value="Chromosome PVE_r2"/>
</dbReference>
<gene>
    <name evidence="2" type="ORF">PVE_R2G0544</name>
</gene>